<evidence type="ECO:0008006" key="5">
    <source>
        <dbReference type="Google" id="ProtNLM"/>
    </source>
</evidence>
<keyword evidence="2" id="KW-0539">Nucleus</keyword>
<dbReference type="OrthoDB" id="336321at2759"/>
<sequence length="341" mass="37187">MRLAALSLFPEDVISSLETCGIRTDTDLLFLKKPHEIYGLLPFGLISFEQLLDCIAAVAEKASTPGISAAHLLFEQIDRPTVVPVIDKLLGGESGSMIEVSGEHATGKTTLAFNAVLKHLIEHEDSSAIWFDTSGRFSVFSTPQVLSSDQAVIAALERLRVCLAFDIHGIQVVLDAIPCSPLVRPLGLDEAANSGNLSQTRPTSDNLTATGPSFVVIDTVTPLLGPNLSSVSSQGHSLMVNFMRYLREIAIHRRLVILVLNDTTFLTPRKHGASEAVKKPCLGPSFAYMSDSLIWLSRSSCSQHSSNESAQQTMITAEITRSRTMSRKRVTFQLQNGYIYE</sequence>
<dbReference type="PANTHER" id="PTHR46457:SF1">
    <property type="entry name" value="DNA REPAIR PROTEIN RAD51 HOMOLOG 4"/>
    <property type="match status" value="1"/>
</dbReference>
<dbReference type="GO" id="GO:0000723">
    <property type="term" value="P:telomere maintenance"/>
    <property type="evidence" value="ECO:0007669"/>
    <property type="project" value="TreeGrafter"/>
</dbReference>
<protein>
    <recommendedName>
        <fullName evidence="5">RecA family profile 1 domain-containing protein</fullName>
    </recommendedName>
</protein>
<evidence type="ECO:0000256" key="1">
    <source>
        <dbReference type="ARBA" id="ARBA00004123"/>
    </source>
</evidence>
<dbReference type="PANTHER" id="PTHR46457">
    <property type="entry name" value="DNA REPAIR PROTEIN RAD51 HOMOLOG 4"/>
    <property type="match status" value="1"/>
</dbReference>
<reference evidence="3 4" key="1">
    <citation type="submission" date="2014-02" db="EMBL/GenBank/DDBJ databases">
        <title>Transposable element dynamics among asymbiotic and ectomycorrhizal Amanita fungi.</title>
        <authorList>
            <consortium name="DOE Joint Genome Institute"/>
            <person name="Hess J."/>
            <person name="Skrede I."/>
            <person name="Wolfe B."/>
            <person name="LaButti K."/>
            <person name="Ohm R.A."/>
            <person name="Grigoriev I.V."/>
            <person name="Pringle A."/>
        </authorList>
    </citation>
    <scope>NUCLEOTIDE SEQUENCE [LARGE SCALE GENOMIC DNA]</scope>
    <source>
        <strain evidence="3 4">SKay4041</strain>
    </source>
</reference>
<dbReference type="GO" id="GO:0003697">
    <property type="term" value="F:single-stranded DNA binding"/>
    <property type="evidence" value="ECO:0007669"/>
    <property type="project" value="TreeGrafter"/>
</dbReference>
<dbReference type="GO" id="GO:0007131">
    <property type="term" value="P:reciprocal meiotic recombination"/>
    <property type="evidence" value="ECO:0007669"/>
    <property type="project" value="TreeGrafter"/>
</dbReference>
<dbReference type="GO" id="GO:0008094">
    <property type="term" value="F:ATP-dependent activity, acting on DNA"/>
    <property type="evidence" value="ECO:0007669"/>
    <property type="project" value="TreeGrafter"/>
</dbReference>
<dbReference type="STRING" id="703135.A0A2A9NYH9"/>
<evidence type="ECO:0000313" key="4">
    <source>
        <dbReference type="Proteomes" id="UP000242287"/>
    </source>
</evidence>
<evidence type="ECO:0000313" key="3">
    <source>
        <dbReference type="EMBL" id="PFH52892.1"/>
    </source>
</evidence>
<dbReference type="GO" id="GO:0033063">
    <property type="term" value="C:Rad51B-Rad51C-Rad51D-XRCC2 complex"/>
    <property type="evidence" value="ECO:0007669"/>
    <property type="project" value="TreeGrafter"/>
</dbReference>
<dbReference type="AlphaFoldDB" id="A0A2A9NYH9"/>
<proteinExistence type="predicted"/>
<dbReference type="Proteomes" id="UP000242287">
    <property type="component" value="Unassembled WGS sequence"/>
</dbReference>
<comment type="subcellular location">
    <subcellularLocation>
        <location evidence="1">Nucleus</location>
    </subcellularLocation>
</comment>
<gene>
    <name evidence="3" type="ORF">AMATHDRAFT_45819</name>
</gene>
<accession>A0A2A9NYH9</accession>
<dbReference type="Gene3D" id="3.40.50.300">
    <property type="entry name" value="P-loop containing nucleotide triphosphate hydrolases"/>
    <property type="match status" value="1"/>
</dbReference>
<evidence type="ECO:0000256" key="2">
    <source>
        <dbReference type="ARBA" id="ARBA00023242"/>
    </source>
</evidence>
<name>A0A2A9NYH9_9AGAR</name>
<dbReference type="InterPro" id="IPR027417">
    <property type="entry name" value="P-loop_NTPase"/>
</dbReference>
<dbReference type="GO" id="GO:0005815">
    <property type="term" value="C:microtubule organizing center"/>
    <property type="evidence" value="ECO:0007669"/>
    <property type="project" value="TreeGrafter"/>
</dbReference>
<dbReference type="GO" id="GO:0000400">
    <property type="term" value="F:four-way junction DNA binding"/>
    <property type="evidence" value="ECO:0007669"/>
    <property type="project" value="TreeGrafter"/>
</dbReference>
<dbReference type="InterPro" id="IPR051988">
    <property type="entry name" value="HRR_RAD51_Paralog"/>
</dbReference>
<dbReference type="SUPFAM" id="SSF52540">
    <property type="entry name" value="P-loop containing nucleoside triphosphate hydrolases"/>
    <property type="match status" value="1"/>
</dbReference>
<dbReference type="EMBL" id="KZ301976">
    <property type="protein sequence ID" value="PFH52892.1"/>
    <property type="molecule type" value="Genomic_DNA"/>
</dbReference>
<organism evidence="3 4">
    <name type="scientific">Amanita thiersii Skay4041</name>
    <dbReference type="NCBI Taxonomy" id="703135"/>
    <lineage>
        <taxon>Eukaryota</taxon>
        <taxon>Fungi</taxon>
        <taxon>Dikarya</taxon>
        <taxon>Basidiomycota</taxon>
        <taxon>Agaricomycotina</taxon>
        <taxon>Agaricomycetes</taxon>
        <taxon>Agaricomycetidae</taxon>
        <taxon>Agaricales</taxon>
        <taxon>Pluteineae</taxon>
        <taxon>Amanitaceae</taxon>
        <taxon>Amanita</taxon>
    </lineage>
</organism>
<dbReference type="GO" id="GO:0042148">
    <property type="term" value="P:DNA strand invasion"/>
    <property type="evidence" value="ECO:0007669"/>
    <property type="project" value="TreeGrafter"/>
</dbReference>
<keyword evidence="4" id="KW-1185">Reference proteome</keyword>
<dbReference type="GO" id="GO:0000724">
    <property type="term" value="P:double-strand break repair via homologous recombination"/>
    <property type="evidence" value="ECO:0007669"/>
    <property type="project" value="TreeGrafter"/>
</dbReference>
<dbReference type="GO" id="GO:0005657">
    <property type="term" value="C:replication fork"/>
    <property type="evidence" value="ECO:0007669"/>
    <property type="project" value="TreeGrafter"/>
</dbReference>